<dbReference type="GO" id="GO:0005762">
    <property type="term" value="C:mitochondrial large ribosomal subunit"/>
    <property type="evidence" value="ECO:0007669"/>
    <property type="project" value="TreeGrafter"/>
</dbReference>
<evidence type="ECO:0000256" key="5">
    <source>
        <dbReference type="ARBA" id="ARBA00023274"/>
    </source>
</evidence>
<dbReference type="EMBL" id="OB663755">
    <property type="protein sequence ID" value="CAD7231663.1"/>
    <property type="molecule type" value="Genomic_DNA"/>
</dbReference>
<evidence type="ECO:0000256" key="4">
    <source>
        <dbReference type="ARBA" id="ARBA00023128"/>
    </source>
</evidence>
<dbReference type="AlphaFoldDB" id="A0A7R8WHC0"/>
<evidence type="ECO:0000256" key="6">
    <source>
        <dbReference type="ARBA" id="ARBA00035183"/>
    </source>
</evidence>
<evidence type="ECO:0000256" key="2">
    <source>
        <dbReference type="ARBA" id="ARBA00008860"/>
    </source>
</evidence>
<evidence type="ECO:0000256" key="3">
    <source>
        <dbReference type="ARBA" id="ARBA00022980"/>
    </source>
</evidence>
<gene>
    <name evidence="8" type="ORF">CTOB1V02_LOCUS9509</name>
</gene>
<dbReference type="Pfam" id="PF10501">
    <property type="entry name" value="Ribosomal_L50"/>
    <property type="match status" value="1"/>
</dbReference>
<keyword evidence="3" id="KW-0689">Ribosomal protein</keyword>
<proteinExistence type="inferred from homology"/>
<dbReference type="PANTHER" id="PTHR31542:SF1">
    <property type="entry name" value="LARGE RIBOSOMAL SUBUNIT PROTEIN ML50"/>
    <property type="match status" value="1"/>
</dbReference>
<reference evidence="8" key="1">
    <citation type="submission" date="2020-11" db="EMBL/GenBank/DDBJ databases">
        <authorList>
            <person name="Tran Van P."/>
        </authorList>
    </citation>
    <scope>NUCLEOTIDE SEQUENCE</scope>
</reference>
<accession>A0A7R8WHC0</accession>
<sequence length="347" mass="41037">MPKEPFRFLERNAWFDIEIPDWRTIEITKKYHPELYELQQKLASEGLKDPWLRNYAHMVDRRVIFYPNKWEYIKKFFGVPTWKYAISLTAFLVIADKFIWPKNSADPTSEVGWIGLKRMSVRVLRFLLNPSRRSRPSWLGQGQIAGMALYRKYERFDPAFAEEVNEISAERALKPLERRSFLRNYAPYQPPSNTVDMILQAFYDVYQLKRRRNIPDTSLFDHVLNLNSDGTTNSNLKFQFLSKLAKLFRHKVPNSQLVHTTTLRDVVEFYQTPVDTRHPLKALGDLSNLPPNLHVEQEYTIFHPDTDRMFKGISATPGVPRIFEDTRMRRQFPDYLPSLVDMEDDLN</sequence>
<dbReference type="PANTHER" id="PTHR31542">
    <property type="entry name" value="39A RIBOSOMAL PROTEIN L50, MITOCHONDRIAL"/>
    <property type="match status" value="1"/>
</dbReference>
<dbReference type="InterPro" id="IPR018305">
    <property type="entry name" value="Ribosomal_m50"/>
</dbReference>
<organism evidence="8">
    <name type="scientific">Cyprideis torosa</name>
    <dbReference type="NCBI Taxonomy" id="163714"/>
    <lineage>
        <taxon>Eukaryota</taxon>
        <taxon>Metazoa</taxon>
        <taxon>Ecdysozoa</taxon>
        <taxon>Arthropoda</taxon>
        <taxon>Crustacea</taxon>
        <taxon>Oligostraca</taxon>
        <taxon>Ostracoda</taxon>
        <taxon>Podocopa</taxon>
        <taxon>Podocopida</taxon>
        <taxon>Cytherocopina</taxon>
        <taxon>Cytheroidea</taxon>
        <taxon>Cytherideidae</taxon>
        <taxon>Cyprideis</taxon>
    </lineage>
</organism>
<dbReference type="OrthoDB" id="9939609at2759"/>
<keyword evidence="5" id="KW-0687">Ribonucleoprotein</keyword>
<evidence type="ECO:0000313" key="8">
    <source>
        <dbReference type="EMBL" id="CAD7231663.1"/>
    </source>
</evidence>
<evidence type="ECO:0000256" key="1">
    <source>
        <dbReference type="ARBA" id="ARBA00004173"/>
    </source>
</evidence>
<name>A0A7R8WHC0_9CRUS</name>
<protein>
    <recommendedName>
        <fullName evidence="6">Large ribosomal subunit protein mL50</fullName>
    </recommendedName>
    <alternativeName>
        <fullName evidence="7">39S ribosomal protein L50, mitochondrial</fullName>
    </alternativeName>
</protein>
<keyword evidence="4" id="KW-0496">Mitochondrion</keyword>
<comment type="subcellular location">
    <subcellularLocation>
        <location evidence="1">Mitochondrion</location>
    </subcellularLocation>
</comment>
<evidence type="ECO:0000256" key="7">
    <source>
        <dbReference type="ARBA" id="ARBA00035398"/>
    </source>
</evidence>
<comment type="similarity">
    <text evidence="2">Belongs to the mitochondrion-specific ribosomal protein mL50 family.</text>
</comment>